<dbReference type="PANTHER" id="PTHR30015:SF6">
    <property type="entry name" value="SLL1429 PROTEIN"/>
    <property type="match status" value="1"/>
</dbReference>
<name>A0A291PGX0_9PROT</name>
<dbReference type="InterPro" id="IPR052906">
    <property type="entry name" value="Type_IV_Methyl-Rstrct_Enzyme"/>
</dbReference>
<feature type="signal peptide" evidence="3">
    <location>
        <begin position="1"/>
        <end position="19"/>
    </location>
</feature>
<protein>
    <recommendedName>
        <fullName evidence="8">Restriction endonuclease type IV Mrr domain-containing protein</fullName>
    </recommendedName>
</protein>
<dbReference type="KEGG" id="ato:CIW82_08025"/>
<feature type="domain" description="Peptidoglycan binding-like" evidence="4">
    <location>
        <begin position="138"/>
        <end position="174"/>
    </location>
</feature>
<dbReference type="EMBL" id="CP022699">
    <property type="protein sequence ID" value="ATJ90637.1"/>
    <property type="molecule type" value="Genomic_DNA"/>
</dbReference>
<dbReference type="GO" id="GO:0003677">
    <property type="term" value="F:DNA binding"/>
    <property type="evidence" value="ECO:0007669"/>
    <property type="project" value="InterPro"/>
</dbReference>
<evidence type="ECO:0008006" key="8">
    <source>
        <dbReference type="Google" id="ProtNLM"/>
    </source>
</evidence>
<evidence type="ECO:0000256" key="1">
    <source>
        <dbReference type="SAM" id="MobiDB-lite"/>
    </source>
</evidence>
<dbReference type="PANTHER" id="PTHR30015">
    <property type="entry name" value="MRR RESTRICTION SYSTEM PROTEIN"/>
    <property type="match status" value="1"/>
</dbReference>
<gene>
    <name evidence="6" type="ORF">CIW82_08025</name>
</gene>
<evidence type="ECO:0000256" key="2">
    <source>
        <dbReference type="SAM" id="Phobius"/>
    </source>
</evidence>
<dbReference type="Pfam" id="PF01471">
    <property type="entry name" value="PG_binding_1"/>
    <property type="match status" value="1"/>
</dbReference>
<evidence type="ECO:0000313" key="6">
    <source>
        <dbReference type="EMBL" id="ATJ90637.1"/>
    </source>
</evidence>
<keyword evidence="3" id="KW-0732">Signal</keyword>
<dbReference type="InterPro" id="IPR011856">
    <property type="entry name" value="tRNA_endonuc-like_dom_sf"/>
</dbReference>
<accession>A0A291PGX0</accession>
<dbReference type="RefSeq" id="WP_086897310.1">
    <property type="nucleotide sequence ID" value="NZ_CP022699.1"/>
</dbReference>
<feature type="region of interest" description="Disordered" evidence="1">
    <location>
        <begin position="195"/>
        <end position="231"/>
    </location>
</feature>
<feature type="compositionally biased region" description="Polar residues" evidence="1">
    <location>
        <begin position="201"/>
        <end position="226"/>
    </location>
</feature>
<dbReference type="AlphaFoldDB" id="A0A291PGX0"/>
<organism evidence="6 7">
    <name type="scientific">Acetobacter tropicalis</name>
    <dbReference type="NCBI Taxonomy" id="104102"/>
    <lineage>
        <taxon>Bacteria</taxon>
        <taxon>Pseudomonadati</taxon>
        <taxon>Pseudomonadota</taxon>
        <taxon>Alphaproteobacteria</taxon>
        <taxon>Acetobacterales</taxon>
        <taxon>Acetobacteraceae</taxon>
        <taxon>Acetobacter</taxon>
    </lineage>
</organism>
<dbReference type="GO" id="GO:0009307">
    <property type="term" value="P:DNA restriction-modification system"/>
    <property type="evidence" value="ECO:0007669"/>
    <property type="project" value="InterPro"/>
</dbReference>
<keyword evidence="2" id="KW-0472">Membrane</keyword>
<dbReference type="SUPFAM" id="SSF47090">
    <property type="entry name" value="PGBD-like"/>
    <property type="match status" value="1"/>
</dbReference>
<dbReference type="Gene3D" id="3.40.1350.10">
    <property type="match status" value="1"/>
</dbReference>
<feature type="domain" description="Restriction endonuclease type IV Mrr" evidence="5">
    <location>
        <begin position="365"/>
        <end position="470"/>
    </location>
</feature>
<dbReference type="SUPFAM" id="SSF52980">
    <property type="entry name" value="Restriction endonuclease-like"/>
    <property type="match status" value="1"/>
</dbReference>
<proteinExistence type="predicted"/>
<dbReference type="InterPro" id="IPR036366">
    <property type="entry name" value="PGBDSf"/>
</dbReference>
<dbReference type="Pfam" id="PF04471">
    <property type="entry name" value="Mrr_cat"/>
    <property type="match status" value="1"/>
</dbReference>
<dbReference type="InterPro" id="IPR002477">
    <property type="entry name" value="Peptidoglycan-bd-like"/>
</dbReference>
<dbReference type="InterPro" id="IPR036365">
    <property type="entry name" value="PGBD-like_sf"/>
</dbReference>
<evidence type="ECO:0000313" key="7">
    <source>
        <dbReference type="Proteomes" id="UP000220394"/>
    </source>
</evidence>
<feature type="chain" id="PRO_5012606627" description="Restriction endonuclease type IV Mrr domain-containing protein" evidence="3">
    <location>
        <begin position="20"/>
        <end position="484"/>
    </location>
</feature>
<dbReference type="Proteomes" id="UP000220394">
    <property type="component" value="Chromosome"/>
</dbReference>
<keyword evidence="2" id="KW-1133">Transmembrane helix</keyword>
<feature type="transmembrane region" description="Helical" evidence="2">
    <location>
        <begin position="235"/>
        <end position="255"/>
    </location>
</feature>
<reference evidence="6 7" key="1">
    <citation type="submission" date="2017-08" db="EMBL/GenBank/DDBJ databases">
        <title>Complete Genome Sequence of Acetobacter tropicalis Oregon-R-modENCODE STRAIN BDGP1, an acetic acid bacterium isolated from Drosophila melanogaster gut.</title>
        <authorList>
            <person name="Wan K.H."/>
            <person name="Yu C."/>
            <person name="Park S."/>
            <person name="Hammonds A.S."/>
            <person name="Booth B.W."/>
            <person name="Celniker S.E."/>
        </authorList>
    </citation>
    <scope>NUCLEOTIDE SEQUENCE [LARGE SCALE GENOMIC DNA]</scope>
    <source>
        <strain evidence="6 7">BDGP1</strain>
    </source>
</reference>
<dbReference type="InterPro" id="IPR007560">
    <property type="entry name" value="Restrct_endonuc_IV_Mrr"/>
</dbReference>
<evidence type="ECO:0000256" key="3">
    <source>
        <dbReference type="SAM" id="SignalP"/>
    </source>
</evidence>
<evidence type="ECO:0000259" key="4">
    <source>
        <dbReference type="Pfam" id="PF01471"/>
    </source>
</evidence>
<evidence type="ECO:0000259" key="5">
    <source>
        <dbReference type="Pfam" id="PF04471"/>
    </source>
</evidence>
<keyword evidence="2" id="KW-0812">Transmembrane</keyword>
<sequence length="484" mass="53034">MKRALLLAAVLAAPGVAWGQDYKPDFNCSADHSKDSIATMLCQNSEAAKHELIFDQTYYALRQIVGKSGWKSLKQEVIADDDALKECVAPVAPSLPDVAPQADATCYIVHMDAITDKYKARLTGAALEEANRPIDRHIEIQQKLIDLGYLRNTSTADGVYGESTREAILNWQDNRSPHQPSGFISDDDADLVLDPYKDNSRSASAHKPQSVSFPSREANASSQPLTTKPAEHEGGGGFGVMLLIPIIIGSLAAFIHSRNKKTYDLTWSLVEREIRAQKKNLQIARTQKLVTDAYGTVQVSMWSKEIGYFLDTRISPIIDERISDQKKKRTLRVTAIQLIERLASEPLETSAGPAYRSDPTTFDPRMNPFDYEQYCALLLRGDGWDAQATQKSGDQGADVIAQKNGVKIVVQCKLYTGTVGNDAVQQAYTAQTFQGAQAAIVATNSTFSTSARQAAATTGVCLIHHAQLVDTADEILRRLSVKTA</sequence>
<dbReference type="GO" id="GO:0015666">
    <property type="term" value="F:restriction endodeoxyribonuclease activity"/>
    <property type="evidence" value="ECO:0007669"/>
    <property type="project" value="TreeGrafter"/>
</dbReference>
<dbReference type="Gene3D" id="1.10.101.10">
    <property type="entry name" value="PGBD-like superfamily/PGBD"/>
    <property type="match status" value="1"/>
</dbReference>
<dbReference type="InterPro" id="IPR011335">
    <property type="entry name" value="Restrct_endonuc-II-like"/>
</dbReference>